<dbReference type="SUPFAM" id="SSF50952">
    <property type="entry name" value="Soluble quinoprotein glucose dehydrogenase"/>
    <property type="match status" value="1"/>
</dbReference>
<name>A0A1I2DDC2_9BURK</name>
<dbReference type="PANTHER" id="PTHR19328:SF75">
    <property type="entry name" value="ALDOSE SUGAR DEHYDROGENASE YLII"/>
    <property type="match status" value="1"/>
</dbReference>
<dbReference type="EMBL" id="FONX01000005">
    <property type="protein sequence ID" value="SFE78459.1"/>
    <property type="molecule type" value="Genomic_DNA"/>
</dbReference>
<proteinExistence type="predicted"/>
<reference evidence="3" key="1">
    <citation type="submission" date="2016-10" db="EMBL/GenBank/DDBJ databases">
        <authorList>
            <person name="Varghese N."/>
            <person name="Submissions S."/>
        </authorList>
    </citation>
    <scope>NUCLEOTIDE SEQUENCE [LARGE SCALE GENOMIC DNA]</scope>
    <source>
        <strain evidence="3">DSM 27981</strain>
    </source>
</reference>
<evidence type="ECO:0000313" key="2">
    <source>
        <dbReference type="EMBL" id="SFE78459.1"/>
    </source>
</evidence>
<keyword evidence="3" id="KW-1185">Reference proteome</keyword>
<dbReference type="Gene3D" id="2.120.10.30">
    <property type="entry name" value="TolB, C-terminal domain"/>
    <property type="match status" value="1"/>
</dbReference>
<evidence type="ECO:0000313" key="3">
    <source>
        <dbReference type="Proteomes" id="UP000199119"/>
    </source>
</evidence>
<gene>
    <name evidence="2" type="ORF">SAMN04489711_105126</name>
</gene>
<organism evidence="2 3">
    <name type="scientific">Paracidovorax wautersii</name>
    <dbReference type="NCBI Taxonomy" id="1177982"/>
    <lineage>
        <taxon>Bacteria</taxon>
        <taxon>Pseudomonadati</taxon>
        <taxon>Pseudomonadota</taxon>
        <taxon>Betaproteobacteria</taxon>
        <taxon>Burkholderiales</taxon>
        <taxon>Comamonadaceae</taxon>
        <taxon>Paracidovorax</taxon>
    </lineage>
</organism>
<dbReference type="STRING" id="1177982.SAMN04489711_105126"/>
<evidence type="ECO:0000259" key="1">
    <source>
        <dbReference type="Pfam" id="PF07995"/>
    </source>
</evidence>
<accession>A0A1I2DDC2</accession>
<dbReference type="Pfam" id="PF07995">
    <property type="entry name" value="GSDH"/>
    <property type="match status" value="1"/>
</dbReference>
<dbReference type="PANTHER" id="PTHR19328">
    <property type="entry name" value="HEDGEHOG-INTERACTING PROTEIN"/>
    <property type="match status" value="1"/>
</dbReference>
<feature type="domain" description="Glucose/Sorbosone dehydrogenase" evidence="1">
    <location>
        <begin position="67"/>
        <end position="398"/>
    </location>
</feature>
<protein>
    <submittedName>
        <fullName evidence="2">Glucose/arabinose dehydrogenase, beta-propeller fold</fullName>
    </submittedName>
</protein>
<dbReference type="InterPro" id="IPR012938">
    <property type="entry name" value="Glc/Sorbosone_DH"/>
</dbReference>
<sequence length="401" mass="42887">MNLQRNAGAALMHRPQSAMLNVATAIILTTAMAWAVMPVHAATGPQKPVAPVAARTAVSTEVVASGLEHPWGLAFLPGGRFLVTERPGRLRVVEPDGRLSPPLAGLPPIAAGGQGGLLDVATDADFERNRRVYFCFSEPDAQGAGTNSTALARATLSPDEKALKDVQVIFSQKPKVRSNAHFGCRIAQDGQGGLFLTLGDRFQRKDDAQTLDNHLGKIVHVRTEGGAAPGNPAPAGALPEIWSWGHRNVQGAALGPDGHLWVNEHGPQGGDEINVVQAGRNYGWPVITYGENYGGGKIGEGTAKAGMEQPLHYWVPSIAPSGMAFLTSDRYGAAWKGSLFVGSLRFARLHRLQFDASGRVVRDEYLLDKAGSRIRDVRQGPDGWIYLLTDSPDGQLLRLKP</sequence>
<dbReference type="Proteomes" id="UP000199119">
    <property type="component" value="Unassembled WGS sequence"/>
</dbReference>
<dbReference type="InterPro" id="IPR011041">
    <property type="entry name" value="Quinoprot_gluc/sorb_DH_b-prop"/>
</dbReference>
<dbReference type="InterPro" id="IPR011042">
    <property type="entry name" value="6-blade_b-propeller_TolB-like"/>
</dbReference>
<dbReference type="AlphaFoldDB" id="A0A1I2DDC2"/>